<keyword evidence="4" id="KW-1185">Reference proteome</keyword>
<accession>A0A8H3F104</accession>
<comment type="caution">
    <text evidence="3">The sequence shown here is derived from an EMBL/GenBank/DDBJ whole genome shotgun (WGS) entry which is preliminary data.</text>
</comment>
<feature type="region of interest" description="Disordered" evidence="2">
    <location>
        <begin position="393"/>
        <end position="472"/>
    </location>
</feature>
<organism evidence="3 4">
    <name type="scientific">Gomphillus americanus</name>
    <dbReference type="NCBI Taxonomy" id="1940652"/>
    <lineage>
        <taxon>Eukaryota</taxon>
        <taxon>Fungi</taxon>
        <taxon>Dikarya</taxon>
        <taxon>Ascomycota</taxon>
        <taxon>Pezizomycotina</taxon>
        <taxon>Lecanoromycetes</taxon>
        <taxon>OSLEUM clade</taxon>
        <taxon>Ostropomycetidae</taxon>
        <taxon>Ostropales</taxon>
        <taxon>Graphidaceae</taxon>
        <taxon>Gomphilloideae</taxon>
        <taxon>Gomphillus</taxon>
    </lineage>
</organism>
<dbReference type="AlphaFoldDB" id="A0A8H3F104"/>
<feature type="region of interest" description="Disordered" evidence="2">
    <location>
        <begin position="37"/>
        <end position="74"/>
    </location>
</feature>
<evidence type="ECO:0000256" key="2">
    <source>
        <dbReference type="SAM" id="MobiDB-lite"/>
    </source>
</evidence>
<feature type="compositionally biased region" description="Polar residues" evidence="2">
    <location>
        <begin position="61"/>
        <end position="74"/>
    </location>
</feature>
<dbReference type="OrthoDB" id="5342758at2759"/>
<evidence type="ECO:0000313" key="3">
    <source>
        <dbReference type="EMBL" id="CAF9916231.1"/>
    </source>
</evidence>
<evidence type="ECO:0000256" key="1">
    <source>
        <dbReference type="SAM" id="Coils"/>
    </source>
</evidence>
<reference evidence="3" key="1">
    <citation type="submission" date="2021-03" db="EMBL/GenBank/DDBJ databases">
        <authorList>
            <person name="Tagirdzhanova G."/>
        </authorList>
    </citation>
    <scope>NUCLEOTIDE SEQUENCE</scope>
</reference>
<evidence type="ECO:0000313" key="4">
    <source>
        <dbReference type="Proteomes" id="UP000664169"/>
    </source>
</evidence>
<feature type="coiled-coil region" evidence="1">
    <location>
        <begin position="118"/>
        <end position="177"/>
    </location>
</feature>
<dbReference type="Proteomes" id="UP000664169">
    <property type="component" value="Unassembled WGS sequence"/>
</dbReference>
<feature type="compositionally biased region" description="Polar residues" evidence="2">
    <location>
        <begin position="438"/>
        <end position="456"/>
    </location>
</feature>
<proteinExistence type="predicted"/>
<name>A0A8H3F104_9LECA</name>
<dbReference type="EMBL" id="CAJPDQ010000011">
    <property type="protein sequence ID" value="CAF9916231.1"/>
    <property type="molecule type" value="Genomic_DNA"/>
</dbReference>
<protein>
    <submittedName>
        <fullName evidence="3">Uncharacterized protein</fullName>
    </submittedName>
</protein>
<gene>
    <name evidence="3" type="ORF">GOMPHAMPRED_000934</name>
</gene>
<keyword evidence="1" id="KW-0175">Coiled coil</keyword>
<sequence>MSPADTLQAIHRQTTYLQREIQTLLDAQSLGLLAGLGRESDSEDDGLHSGQGPIHLPVSSVEGSPSRSLSNQIPRRLSLSTSRKTLYLSMVQLSELKKEESTVVNSQYETLNSFLANATKVEEKRAQIESSIAKIEAEIDDSDEGLAGEEAALITEIAALQNKLDDSVSRLKHIRNQRQESGNRQKARLSSWQGALDGVEQQFHLDVASGRGLEDIIPELRVRKQQATNGGVWSLPKKRRTIGLIKEEIKERAEKLLKTREAAELESAACANGAEMWATVVEKVEKIEQALSREVDKPTSDSTPSTGRADAEIDMVGIIRMMTETVDCLKKELDVAETKRWNLLICAVGAELEALKQGKDLLQETLESVQVGSTSGTLSMMTAKSRFASDLTDGAEIDPVQDNSLARNGNAPHGERAQLIDVSEDDASPRPDRLESTGGEQSNQKLSQTSAKQPSQAREDEDEDAPGPEFFY</sequence>